<dbReference type="GO" id="GO:0006508">
    <property type="term" value="P:proteolysis"/>
    <property type="evidence" value="ECO:0007669"/>
    <property type="project" value="UniProtKB-KW"/>
</dbReference>
<name>A0A2W4V6I2_9CYAN</name>
<dbReference type="Gene3D" id="3.30.2290.10">
    <property type="entry name" value="PmbA/TldD superfamily"/>
    <property type="match status" value="1"/>
</dbReference>
<organism evidence="7 8">
    <name type="scientific">Leptolyngbya foveolarum</name>
    <dbReference type="NCBI Taxonomy" id="47253"/>
    <lineage>
        <taxon>Bacteria</taxon>
        <taxon>Bacillati</taxon>
        <taxon>Cyanobacteriota</taxon>
        <taxon>Cyanophyceae</taxon>
        <taxon>Leptolyngbyales</taxon>
        <taxon>Leptolyngbyaceae</taxon>
        <taxon>Leptolyngbya group</taxon>
        <taxon>Leptolyngbya</taxon>
    </lineage>
</organism>
<keyword evidence="3" id="KW-0378">Hydrolase</keyword>
<dbReference type="PANTHER" id="PTHR30624:SF10">
    <property type="entry name" value="CONSERVED PROTEIN"/>
    <property type="match status" value="1"/>
</dbReference>
<protein>
    <submittedName>
        <fullName evidence="7">Zn-dependent protease</fullName>
    </submittedName>
</protein>
<dbReference type="InterPro" id="IPR051463">
    <property type="entry name" value="Peptidase_U62_metallo"/>
</dbReference>
<evidence type="ECO:0000256" key="2">
    <source>
        <dbReference type="ARBA" id="ARBA00022670"/>
    </source>
</evidence>
<dbReference type="InterPro" id="IPR045569">
    <property type="entry name" value="Metalloprtase-TldD/E_C"/>
</dbReference>
<evidence type="ECO:0000313" key="7">
    <source>
        <dbReference type="EMBL" id="PZO07741.1"/>
    </source>
</evidence>
<dbReference type="SUPFAM" id="SSF111283">
    <property type="entry name" value="Putative modulator of DNA gyrase, PmbA/TldD"/>
    <property type="match status" value="1"/>
</dbReference>
<dbReference type="GO" id="GO:0008237">
    <property type="term" value="F:metallopeptidase activity"/>
    <property type="evidence" value="ECO:0007669"/>
    <property type="project" value="UniProtKB-KW"/>
</dbReference>
<dbReference type="InterPro" id="IPR035068">
    <property type="entry name" value="TldD/PmbA_N"/>
</dbReference>
<dbReference type="GO" id="GO:0005829">
    <property type="term" value="C:cytosol"/>
    <property type="evidence" value="ECO:0007669"/>
    <property type="project" value="TreeGrafter"/>
</dbReference>
<dbReference type="EMBL" id="QBMC01000295">
    <property type="protein sequence ID" value="PZO07741.1"/>
    <property type="molecule type" value="Genomic_DNA"/>
</dbReference>
<evidence type="ECO:0000313" key="8">
    <source>
        <dbReference type="Proteomes" id="UP000249354"/>
    </source>
</evidence>
<dbReference type="Proteomes" id="UP000249354">
    <property type="component" value="Unassembled WGS sequence"/>
</dbReference>
<evidence type="ECO:0000256" key="1">
    <source>
        <dbReference type="ARBA" id="ARBA00005836"/>
    </source>
</evidence>
<keyword evidence="4" id="KW-0482">Metalloprotease</keyword>
<proteinExistence type="inferred from homology"/>
<dbReference type="AlphaFoldDB" id="A0A2W4V6I2"/>
<comment type="similarity">
    <text evidence="1">Belongs to the peptidase U62 family.</text>
</comment>
<dbReference type="Pfam" id="PF01523">
    <property type="entry name" value="PmbA_TldD_1st"/>
    <property type="match status" value="1"/>
</dbReference>
<dbReference type="Pfam" id="PF19289">
    <property type="entry name" value="PmbA_TldD_3rd"/>
    <property type="match status" value="1"/>
</dbReference>
<comment type="caution">
    <text evidence="7">The sequence shown here is derived from an EMBL/GenBank/DDBJ whole genome shotgun (WGS) entry which is preliminary data.</text>
</comment>
<dbReference type="InterPro" id="IPR036059">
    <property type="entry name" value="TldD/PmbA_sf"/>
</dbReference>
<gene>
    <name evidence="7" type="ORF">DCF25_22620</name>
</gene>
<reference evidence="7 8" key="2">
    <citation type="submission" date="2018-06" db="EMBL/GenBank/DDBJ databases">
        <title>Metagenomic assembly of (sub)arctic Cyanobacteria and their associated microbiome from non-axenic cultures.</title>
        <authorList>
            <person name="Baurain D."/>
        </authorList>
    </citation>
    <scope>NUCLEOTIDE SEQUENCE [LARGE SCALE GENOMIC DNA]</scope>
    <source>
        <strain evidence="7">ULC129bin1</strain>
    </source>
</reference>
<accession>A0A2W4V6I2</accession>
<sequence>MIGHLTKTLEQIDLPADWIGIRAVKENSSWRTMRDGHPQQNQRGLSQGGMVEVLAQGQFGYSAVNQLSPEALRAAAAAAYEQAIAASKWALYRFTPSVRPPVKGEYISPAALPLNALSVADINGLLSKLCEQLKVSADIVRTSAIARTHEIESWFVSSNGAEIHQKLLLLESHLGAIAQAHGVTQSRSDNGYLARSYQGGWEHFFGESLSERAHKIGQQAIDLLSAPNCPTESTTLVLAPDQMMLQIHESVGHPLELDRILGDERNYAGGSFVQPQDFGQLVYGSPLMNITFDTTAPQELASYQFDDTGAIADREYLIRNGILERGLGGLESQSRLAVPGVSCARACSWNRPAIDRMANINLEPGETSFDEMIASIENGVYMESNRSWSIDDQRHKFQFGCEYARKIEDGKLTTLLKNPNYRATTPQFWRSLSQVGNGDTLETYGTPYCGKGEPNQLVRVGHASPVCVFENIEVFGGAA</sequence>
<dbReference type="InterPro" id="IPR002510">
    <property type="entry name" value="Metalloprtase-TldD/E_N"/>
</dbReference>
<evidence type="ECO:0000259" key="5">
    <source>
        <dbReference type="Pfam" id="PF01523"/>
    </source>
</evidence>
<evidence type="ECO:0000256" key="4">
    <source>
        <dbReference type="ARBA" id="ARBA00023049"/>
    </source>
</evidence>
<dbReference type="PANTHER" id="PTHR30624">
    <property type="entry name" value="UNCHARACTERIZED PROTEIN TLDD AND PMBA"/>
    <property type="match status" value="1"/>
</dbReference>
<evidence type="ECO:0000256" key="3">
    <source>
        <dbReference type="ARBA" id="ARBA00022801"/>
    </source>
</evidence>
<feature type="domain" description="Metalloprotease TldD/E C-terminal" evidence="6">
    <location>
        <begin position="232"/>
        <end position="473"/>
    </location>
</feature>
<reference evidence="8" key="1">
    <citation type="submission" date="2018-04" db="EMBL/GenBank/DDBJ databases">
        <authorList>
            <person name="Cornet L."/>
        </authorList>
    </citation>
    <scope>NUCLEOTIDE SEQUENCE [LARGE SCALE GENOMIC DNA]</scope>
</reference>
<feature type="domain" description="Metalloprotease TldD/E N-terminal" evidence="5">
    <location>
        <begin position="21"/>
        <end position="83"/>
    </location>
</feature>
<evidence type="ECO:0000259" key="6">
    <source>
        <dbReference type="Pfam" id="PF19289"/>
    </source>
</evidence>
<keyword evidence="2 7" id="KW-0645">Protease</keyword>